<evidence type="ECO:0000256" key="1">
    <source>
        <dbReference type="SAM" id="MobiDB-lite"/>
    </source>
</evidence>
<feature type="region of interest" description="Disordered" evidence="1">
    <location>
        <begin position="348"/>
        <end position="372"/>
    </location>
</feature>
<dbReference type="GO" id="GO:0051285">
    <property type="term" value="C:cell cortex of cell tip"/>
    <property type="evidence" value="ECO:0007669"/>
    <property type="project" value="TreeGrafter"/>
</dbReference>
<feature type="region of interest" description="Disordered" evidence="1">
    <location>
        <begin position="48"/>
        <end position="70"/>
    </location>
</feature>
<keyword evidence="2" id="KW-1133">Transmembrane helix</keyword>
<organism evidence="3 4">
    <name type="scientific">Passalora fulva</name>
    <name type="common">Tomato leaf mold</name>
    <name type="synonym">Cladosporium fulvum</name>
    <dbReference type="NCBI Taxonomy" id="5499"/>
    <lineage>
        <taxon>Eukaryota</taxon>
        <taxon>Fungi</taxon>
        <taxon>Dikarya</taxon>
        <taxon>Ascomycota</taxon>
        <taxon>Pezizomycotina</taxon>
        <taxon>Dothideomycetes</taxon>
        <taxon>Dothideomycetidae</taxon>
        <taxon>Mycosphaerellales</taxon>
        <taxon>Mycosphaerellaceae</taxon>
        <taxon>Fulvia</taxon>
    </lineage>
</organism>
<dbReference type="GeneID" id="71993403"/>
<evidence type="ECO:0000313" key="4">
    <source>
        <dbReference type="Proteomes" id="UP000756132"/>
    </source>
</evidence>
<gene>
    <name evidence="3" type="ORF">CLAFUR5_13525</name>
</gene>
<accession>A0A9Q8PKS6</accession>
<evidence type="ECO:0000313" key="3">
    <source>
        <dbReference type="EMBL" id="UJO24256.1"/>
    </source>
</evidence>
<keyword evidence="2" id="KW-0472">Membrane</keyword>
<feature type="compositionally biased region" description="Basic and acidic residues" evidence="1">
    <location>
        <begin position="52"/>
        <end position="62"/>
    </location>
</feature>
<dbReference type="InterPro" id="IPR052413">
    <property type="entry name" value="SUR7_domain"/>
</dbReference>
<keyword evidence="2" id="KW-0812">Transmembrane</keyword>
<dbReference type="PANTHER" id="PTHR28019">
    <property type="entry name" value="CELL MEMBRANE PROTEIN YLR413W-RELATED"/>
    <property type="match status" value="1"/>
</dbReference>
<feature type="transmembrane region" description="Helical" evidence="2">
    <location>
        <begin position="90"/>
        <end position="110"/>
    </location>
</feature>
<proteinExistence type="predicted"/>
<feature type="transmembrane region" description="Helical" evidence="2">
    <location>
        <begin position="221"/>
        <end position="239"/>
    </location>
</feature>
<dbReference type="GO" id="GO:0031505">
    <property type="term" value="P:fungal-type cell wall organization"/>
    <property type="evidence" value="ECO:0007669"/>
    <property type="project" value="TreeGrafter"/>
</dbReference>
<dbReference type="RefSeq" id="XP_047768622.1">
    <property type="nucleotide sequence ID" value="XM_047912673.1"/>
</dbReference>
<evidence type="ECO:0000256" key="2">
    <source>
        <dbReference type="SAM" id="Phobius"/>
    </source>
</evidence>
<dbReference type="OrthoDB" id="2327445at2759"/>
<reference evidence="3" key="1">
    <citation type="submission" date="2021-12" db="EMBL/GenBank/DDBJ databases">
        <authorList>
            <person name="Zaccaron A."/>
            <person name="Stergiopoulos I."/>
        </authorList>
    </citation>
    <scope>NUCLEOTIDE SEQUENCE</scope>
    <source>
        <strain evidence="3">Race5_Kim</strain>
    </source>
</reference>
<sequence length="372" mass="41230">MNVFSTRLAVGISDFAHRLDPDTISGEQSRDFITGKRSSVDMMFGRNKKQTATKEKSDDDVGVRSNSDRTLTNDFEPSKQQIKRATRTRFLWSLVSSFLLLVSVVFLILVEIGDTKNESIRNKIYFIKLDLSDIIPVAVPNAVLINSIAQSLGLHDFYTVGLWGYCEGYNGQGVTNCSSPKTLYWFNPVEIIQSQLLAGATVALPADINDILDLIRIVSNWMFGLFLTAAPLNFILIFLQPLSVYTRWLTLPVAILTFLGALCVTAAAIIATVMFYIMRNVITGATQLNIGASLGLEMFTFMWIAAGAAILAWLVQMGMCCCCASRRDVRRGKKRGSKKAWGTETVGVNESYGGEKEGKRRGLPMFKSARKQ</sequence>
<dbReference type="Pfam" id="PF06687">
    <property type="entry name" value="SUR7"/>
    <property type="match status" value="1"/>
</dbReference>
<feature type="transmembrane region" description="Helical" evidence="2">
    <location>
        <begin position="251"/>
        <end position="278"/>
    </location>
</feature>
<dbReference type="InterPro" id="IPR009571">
    <property type="entry name" value="SUR7/Rim9-like_fungi"/>
</dbReference>
<dbReference type="AlphaFoldDB" id="A0A9Q8PKS6"/>
<keyword evidence="4" id="KW-1185">Reference proteome</keyword>
<dbReference type="Proteomes" id="UP000756132">
    <property type="component" value="Chromosome 12"/>
</dbReference>
<evidence type="ECO:0008006" key="5">
    <source>
        <dbReference type="Google" id="ProtNLM"/>
    </source>
</evidence>
<dbReference type="PANTHER" id="PTHR28019:SF2">
    <property type="entry name" value="CELL MEMBRANE PROTEIN YLR413W-RELATED"/>
    <property type="match status" value="1"/>
</dbReference>
<dbReference type="EMBL" id="CP090174">
    <property type="protein sequence ID" value="UJO24256.1"/>
    <property type="molecule type" value="Genomic_DNA"/>
</dbReference>
<dbReference type="KEGG" id="ffu:CLAFUR5_13525"/>
<protein>
    <recommendedName>
        <fullName evidence="5">Integral membrane protein</fullName>
    </recommendedName>
</protein>
<dbReference type="OMA" id="QGITHCS"/>
<reference evidence="3" key="2">
    <citation type="journal article" date="2022" name="Microb. Genom.">
        <title>A chromosome-scale genome assembly of the tomato pathogen Cladosporium fulvum reveals a compartmentalized genome architecture and the presence of a dispensable chromosome.</title>
        <authorList>
            <person name="Zaccaron A.Z."/>
            <person name="Chen L.H."/>
            <person name="Samaras A."/>
            <person name="Stergiopoulos I."/>
        </authorList>
    </citation>
    <scope>NUCLEOTIDE SEQUENCE</scope>
    <source>
        <strain evidence="3">Race5_Kim</strain>
    </source>
</reference>
<name>A0A9Q8PKS6_PASFU</name>
<dbReference type="GO" id="GO:0005886">
    <property type="term" value="C:plasma membrane"/>
    <property type="evidence" value="ECO:0007669"/>
    <property type="project" value="InterPro"/>
</dbReference>
<feature type="transmembrane region" description="Helical" evidence="2">
    <location>
        <begin position="298"/>
        <end position="325"/>
    </location>
</feature>